<protein>
    <submittedName>
        <fullName evidence="2">Uncharacterized protein</fullName>
    </submittedName>
</protein>
<dbReference type="EMBL" id="CAJOBJ010009596">
    <property type="protein sequence ID" value="CAF4142215.1"/>
    <property type="molecule type" value="Genomic_DNA"/>
</dbReference>
<dbReference type="EMBL" id="CAJOBH010007754">
    <property type="protein sequence ID" value="CAF4093471.1"/>
    <property type="molecule type" value="Genomic_DNA"/>
</dbReference>
<dbReference type="AlphaFoldDB" id="A0A8S2R2F7"/>
<dbReference type="Proteomes" id="UP000681720">
    <property type="component" value="Unassembled WGS sequence"/>
</dbReference>
<name>A0A8S2R2F7_9BILA</name>
<accession>A0A8S2R2F7</accession>
<evidence type="ECO:0000313" key="3">
    <source>
        <dbReference type="Proteomes" id="UP000681720"/>
    </source>
</evidence>
<evidence type="ECO:0000313" key="1">
    <source>
        <dbReference type="EMBL" id="CAF4093471.1"/>
    </source>
</evidence>
<proteinExistence type="predicted"/>
<comment type="caution">
    <text evidence="2">The sequence shown here is derived from an EMBL/GenBank/DDBJ whole genome shotgun (WGS) entry which is preliminary data.</text>
</comment>
<sequence>MDYIEFCDHGDRDKYIKQEMIIFDTFDNGTQSEDNNNNRLTKRWRGDANQALRMMQQYYEEDPLSTTIAAIHQTEIDNR</sequence>
<organism evidence="2 3">
    <name type="scientific">Rotaria magnacalcarata</name>
    <dbReference type="NCBI Taxonomy" id="392030"/>
    <lineage>
        <taxon>Eukaryota</taxon>
        <taxon>Metazoa</taxon>
        <taxon>Spiralia</taxon>
        <taxon>Gnathifera</taxon>
        <taxon>Rotifera</taxon>
        <taxon>Eurotatoria</taxon>
        <taxon>Bdelloidea</taxon>
        <taxon>Philodinida</taxon>
        <taxon>Philodinidae</taxon>
        <taxon>Rotaria</taxon>
    </lineage>
</organism>
<dbReference type="Proteomes" id="UP000681967">
    <property type="component" value="Unassembled WGS sequence"/>
</dbReference>
<reference evidence="2" key="1">
    <citation type="submission" date="2021-02" db="EMBL/GenBank/DDBJ databases">
        <authorList>
            <person name="Nowell W R."/>
        </authorList>
    </citation>
    <scope>NUCLEOTIDE SEQUENCE</scope>
</reference>
<gene>
    <name evidence="1" type="ORF">BYL167_LOCUS18731</name>
    <name evidence="2" type="ORF">GIL414_LOCUS19072</name>
</gene>
<evidence type="ECO:0000313" key="2">
    <source>
        <dbReference type="EMBL" id="CAF4142215.1"/>
    </source>
</evidence>